<evidence type="ECO:0008006" key="4">
    <source>
        <dbReference type="Google" id="ProtNLM"/>
    </source>
</evidence>
<accession>A0A2S8GH93</accession>
<protein>
    <recommendedName>
        <fullName evidence="4">DUF3150 domain-containing protein</fullName>
    </recommendedName>
</protein>
<sequence length="314" mass="35575">MTETIDSERRDSAVAPAEHLRRSMAAVRLSFTWLGVRKTLSPQQRDQAADSFGAEGKFLSAGKKLLDTSHPAFKAVTAVKGRAAAFWKGISLPYPEPGLRLLRQSDIGPFDQRMEQFRAELAEAVAKLDEHYDELRAAARERLGDLYCAADYPTTLVGLFAIEHEFPAVDPPDYLRRLQPELYRQEADRVRARFQEAVRLAEQAFTEELAKLVDHLSERLQGDVDGKPKVFRDSAVTNLTEFFARFQSLSVGSDEQLEELVARARDVMQGIAPQQLREDQSTRQQVARQISAVQASLDQLMVDRPRRNLIRRPR</sequence>
<dbReference type="OrthoDB" id="247764at2"/>
<organism evidence="2 3">
    <name type="scientific">Blastopirellula marina</name>
    <dbReference type="NCBI Taxonomy" id="124"/>
    <lineage>
        <taxon>Bacteria</taxon>
        <taxon>Pseudomonadati</taxon>
        <taxon>Planctomycetota</taxon>
        <taxon>Planctomycetia</taxon>
        <taxon>Pirellulales</taxon>
        <taxon>Pirellulaceae</taxon>
        <taxon>Blastopirellula</taxon>
    </lineage>
</organism>
<dbReference type="EMBL" id="PUHZ01000022">
    <property type="protein sequence ID" value="PQO43829.1"/>
    <property type="molecule type" value="Genomic_DNA"/>
</dbReference>
<keyword evidence="1" id="KW-0175">Coiled coil</keyword>
<reference evidence="2 3" key="1">
    <citation type="submission" date="2018-02" db="EMBL/GenBank/DDBJ databases">
        <title>Comparative genomes isolates from brazilian mangrove.</title>
        <authorList>
            <person name="Araujo J.E."/>
            <person name="Taketani R.G."/>
            <person name="Silva M.C.P."/>
            <person name="Loureco M.V."/>
            <person name="Andreote F.D."/>
        </authorList>
    </citation>
    <scope>NUCLEOTIDE SEQUENCE [LARGE SCALE GENOMIC DNA]</scope>
    <source>
        <strain evidence="2 3">Nap-Phe MGV</strain>
    </source>
</reference>
<dbReference type="Proteomes" id="UP000237819">
    <property type="component" value="Unassembled WGS sequence"/>
</dbReference>
<dbReference type="AlphaFoldDB" id="A0A2S8GH93"/>
<feature type="coiled-coil region" evidence="1">
    <location>
        <begin position="114"/>
        <end position="141"/>
    </location>
</feature>
<proteinExistence type="predicted"/>
<gene>
    <name evidence="2" type="ORF">C5Y93_21830</name>
</gene>
<comment type="caution">
    <text evidence="2">The sequence shown here is derived from an EMBL/GenBank/DDBJ whole genome shotgun (WGS) entry which is preliminary data.</text>
</comment>
<dbReference type="RefSeq" id="WP_105337585.1">
    <property type="nucleotide sequence ID" value="NZ_PUHZ01000022.1"/>
</dbReference>
<evidence type="ECO:0000256" key="1">
    <source>
        <dbReference type="SAM" id="Coils"/>
    </source>
</evidence>
<name>A0A2S8GH93_9BACT</name>
<evidence type="ECO:0000313" key="2">
    <source>
        <dbReference type="EMBL" id="PQO43829.1"/>
    </source>
</evidence>
<evidence type="ECO:0000313" key="3">
    <source>
        <dbReference type="Proteomes" id="UP000237819"/>
    </source>
</evidence>